<dbReference type="EMBL" id="PZQS01000014">
    <property type="protein sequence ID" value="PVD18912.1"/>
    <property type="molecule type" value="Genomic_DNA"/>
</dbReference>
<reference evidence="1 2" key="1">
    <citation type="submission" date="2018-04" db="EMBL/GenBank/DDBJ databases">
        <title>The genome of golden apple snail Pomacea canaliculata provides insight into stress tolerance and invasive adaptation.</title>
        <authorList>
            <person name="Liu C."/>
            <person name="Liu B."/>
            <person name="Ren Y."/>
            <person name="Zhang Y."/>
            <person name="Wang H."/>
            <person name="Li S."/>
            <person name="Jiang F."/>
            <person name="Yin L."/>
            <person name="Zhang G."/>
            <person name="Qian W."/>
            <person name="Fan W."/>
        </authorList>
    </citation>
    <scope>NUCLEOTIDE SEQUENCE [LARGE SCALE GENOMIC DNA]</scope>
    <source>
        <strain evidence="1">SZHN2017</strain>
        <tissue evidence="1">Muscle</tissue>
    </source>
</reference>
<organism evidence="1 2">
    <name type="scientific">Pomacea canaliculata</name>
    <name type="common">Golden apple snail</name>
    <dbReference type="NCBI Taxonomy" id="400727"/>
    <lineage>
        <taxon>Eukaryota</taxon>
        <taxon>Metazoa</taxon>
        <taxon>Spiralia</taxon>
        <taxon>Lophotrochozoa</taxon>
        <taxon>Mollusca</taxon>
        <taxon>Gastropoda</taxon>
        <taxon>Caenogastropoda</taxon>
        <taxon>Architaenioglossa</taxon>
        <taxon>Ampullarioidea</taxon>
        <taxon>Ampullariidae</taxon>
        <taxon>Pomacea</taxon>
    </lineage>
</organism>
<dbReference type="InterPro" id="IPR004991">
    <property type="entry name" value="Aerolysin-like"/>
</dbReference>
<dbReference type="SUPFAM" id="SSF56973">
    <property type="entry name" value="Aerolisin/ETX pore-forming domain"/>
    <property type="match status" value="1"/>
</dbReference>
<sequence length="313" mass="34678">MIGLETRFNNDTETEQKYNFNFEKERSASVEVTYQRGFSIGGKANFTLGLPKVAGDGELGFEIETHVEVSKTTGERHEEKVTTSAMSEITVAPHSHYTATVVMEERTLVADFEIPVTMTLPAERGLIYIKMKKTGEVVYVQNVTNLPFYFHKFDDVQIVNPNGEVVGKTKEFYDQWKNIRFKIVGIVNGVQLSSHCINLRQTGVVLQAATLLPNGSGVTTTDGPSSSSSALADRILQVAPSADASAMEGVQQAIYQQAKDRRRSPKSTNMGLLHSLAFPKQDEKDKPKPLIIDVEEVLAEAAWDMYIHSFGPD</sequence>
<proteinExistence type="predicted"/>
<dbReference type="Proteomes" id="UP000245119">
    <property type="component" value="Linkage Group LG14"/>
</dbReference>
<comment type="caution">
    <text evidence="1">The sequence shown here is derived from an EMBL/GenBank/DDBJ whole genome shotgun (WGS) entry which is preliminary data.</text>
</comment>
<evidence type="ECO:0000313" key="1">
    <source>
        <dbReference type="EMBL" id="PVD18912.1"/>
    </source>
</evidence>
<dbReference type="CDD" id="cd20237">
    <property type="entry name" value="PFM_LIN24-like"/>
    <property type="match status" value="1"/>
</dbReference>
<protein>
    <submittedName>
        <fullName evidence="1">Uncharacterized protein</fullName>
    </submittedName>
</protein>
<dbReference type="Gene3D" id="2.170.15.10">
    <property type="entry name" value="Proaerolysin, chain A, domain 3"/>
    <property type="match status" value="1"/>
</dbReference>
<dbReference type="OrthoDB" id="9977517at2759"/>
<gene>
    <name evidence="1" type="ORF">C0Q70_21471</name>
</gene>
<dbReference type="AlphaFoldDB" id="A0A2T7NCQ0"/>
<accession>A0A2T7NCQ0</accession>
<name>A0A2T7NCQ0_POMCA</name>
<keyword evidence="2" id="KW-1185">Reference proteome</keyword>
<dbReference type="PANTHER" id="PTHR39369:SF6">
    <property type="entry name" value="LIN-24 (TWENTY-FOUR) LIKE"/>
    <property type="match status" value="1"/>
</dbReference>
<dbReference type="PANTHER" id="PTHR39369">
    <property type="entry name" value="LIN-24 (TWENTY-FOUR) LIKE"/>
    <property type="match status" value="1"/>
</dbReference>
<evidence type="ECO:0000313" key="2">
    <source>
        <dbReference type="Proteomes" id="UP000245119"/>
    </source>
</evidence>
<dbReference type="Pfam" id="PF03318">
    <property type="entry name" value="ETX_MTX2"/>
    <property type="match status" value="1"/>
</dbReference>